<evidence type="ECO:0000256" key="5">
    <source>
        <dbReference type="ARBA" id="ARBA00022600"/>
    </source>
</evidence>
<dbReference type="InterPro" id="IPR054169">
    <property type="entry name" value="GlgB_N"/>
</dbReference>
<feature type="domain" description="Glycosyl hydrolase family 13 catalytic" evidence="12">
    <location>
        <begin position="255"/>
        <end position="610"/>
    </location>
</feature>
<organism evidence="13 14">
    <name type="scientific">Desulfuromonas thiophila</name>
    <dbReference type="NCBI Taxonomy" id="57664"/>
    <lineage>
        <taxon>Bacteria</taxon>
        <taxon>Pseudomonadati</taxon>
        <taxon>Thermodesulfobacteriota</taxon>
        <taxon>Desulfuromonadia</taxon>
        <taxon>Desulfuromonadales</taxon>
        <taxon>Desulfuromonadaceae</taxon>
        <taxon>Desulfuromonas</taxon>
    </lineage>
</organism>
<keyword evidence="9 10" id="KW-0119">Carbohydrate metabolism</keyword>
<dbReference type="STRING" id="57664.SAMN05661003_10234"/>
<dbReference type="SUPFAM" id="SSF51445">
    <property type="entry name" value="(Trans)glycosidases"/>
    <property type="match status" value="1"/>
</dbReference>
<dbReference type="InterPro" id="IPR006407">
    <property type="entry name" value="GlgB"/>
</dbReference>
<sequence>MDQPAEFLTPASYDVQCLRQGRHYDPFTLLGCHPHPQGGWLLRCWLPGAVRVRLEQGPELRRVGDSALFSVWLSGADRASLPRHYALLWQDGCGQDRRSLCPYSFAPQIGDLDLHLFGEGRHWQLYNVLGARWCNIEGVEGVQFAVWAPSAERVSVVGNFNGWNGLCHPMRSRGGSGVWELFIPGLDDGERYKYEIRNLHSGHCFMKADPYARSMEMRPRTASIVHRSRFPWQDGDWLARRADFDWQHQPLNIYEVHLGSWQRSDDGRFLNYRELARRLVDYVRWMGFTHINLLPLSEHPLDESWGYQTSAYYAPTRRYGDPDDFRYFVDYCHQHDIGVFLDWVPAHFPKDSFALARFDGTALYEHEDPRLGEHQDWGTYIFNFGRNEVRNFLLANALYWMREFHVDGLRVDAVASMLYLDYSRAPGQWLPNRYGGNENLEAIEFLKQLNTEVHAQYPGVVMMAEESTSWPMVSRPIWMGGLGFSMKWNMGWMNDTLSYFEKDPIHRRYHHNQLTFSQLYAYSENFILPLSHDEVVHLKRSLLDKMPGDLWQKYANLRLLLAWQMLHPGKKLLFMGGEFGQWAEWDCRRALDWQLCDVPAHRGVQLLQRDLNQLYATEPALYRHDFDHQGFCWLDCNDYEQSVLAFIRQDHDQQLLCIFNFTPVVRHDYRLGAPRRGVYRERLNSDAAFYGGSNLGMGGQVTAEPTPWQHWPASLRLTLPPLAVVVLRFEETC</sequence>
<dbReference type="InterPro" id="IPR004193">
    <property type="entry name" value="Glyco_hydro_13_N"/>
</dbReference>
<dbReference type="HAMAP" id="MF_00685">
    <property type="entry name" value="GlgB"/>
    <property type="match status" value="1"/>
</dbReference>
<dbReference type="PIRSF" id="PIRSF000463">
    <property type="entry name" value="GlgB"/>
    <property type="match status" value="1"/>
</dbReference>
<dbReference type="Gene3D" id="2.60.40.10">
    <property type="entry name" value="Immunoglobulins"/>
    <property type="match status" value="1"/>
</dbReference>
<comment type="function">
    <text evidence="2 10">Catalyzes the formation of the alpha-1,6-glucosidic linkages in glycogen by scission of a 1,4-alpha-linked oligosaccharide from growing alpha-1,4-glucan chains and the subsequent attachment of the oligosaccharide to the alpha-1,6 position.</text>
</comment>
<dbReference type="CDD" id="cd02855">
    <property type="entry name" value="E_set_GBE_prok_N"/>
    <property type="match status" value="1"/>
</dbReference>
<dbReference type="Gene3D" id="3.20.20.80">
    <property type="entry name" value="Glycosidases"/>
    <property type="match status" value="1"/>
</dbReference>
<dbReference type="FunFam" id="3.20.20.80:FF:000003">
    <property type="entry name" value="1,4-alpha-glucan branching enzyme GlgB"/>
    <property type="match status" value="1"/>
</dbReference>
<feature type="active site" description="Proton donor" evidence="10 11">
    <location>
        <position position="465"/>
    </location>
</feature>
<dbReference type="InterPro" id="IPR044143">
    <property type="entry name" value="GlgB_N_E_set_prok"/>
</dbReference>
<dbReference type="AlphaFoldDB" id="A0A1G6YI97"/>
<dbReference type="EC" id="2.4.1.18" evidence="10"/>
<reference evidence="14" key="1">
    <citation type="submission" date="2016-10" db="EMBL/GenBank/DDBJ databases">
        <authorList>
            <person name="Varghese N."/>
            <person name="Submissions S."/>
        </authorList>
    </citation>
    <scope>NUCLEOTIDE SEQUENCE [LARGE SCALE GENOMIC DNA]</scope>
    <source>
        <strain evidence="14">DSM 8987</strain>
    </source>
</reference>
<dbReference type="CDD" id="cd11322">
    <property type="entry name" value="AmyAc_Glg_BE"/>
    <property type="match status" value="1"/>
</dbReference>
<dbReference type="SUPFAM" id="SSF81296">
    <property type="entry name" value="E set domains"/>
    <property type="match status" value="2"/>
</dbReference>
<dbReference type="GO" id="GO:0003844">
    <property type="term" value="F:1,4-alpha-glucan branching enzyme activity"/>
    <property type="evidence" value="ECO:0007669"/>
    <property type="project" value="UniProtKB-UniRule"/>
</dbReference>
<keyword evidence="14" id="KW-1185">Reference proteome</keyword>
<dbReference type="GO" id="GO:0005829">
    <property type="term" value="C:cytosol"/>
    <property type="evidence" value="ECO:0007669"/>
    <property type="project" value="TreeGrafter"/>
</dbReference>
<dbReference type="GO" id="GO:0004553">
    <property type="term" value="F:hydrolase activity, hydrolyzing O-glycosyl compounds"/>
    <property type="evidence" value="ECO:0007669"/>
    <property type="project" value="InterPro"/>
</dbReference>
<evidence type="ECO:0000259" key="12">
    <source>
        <dbReference type="SMART" id="SM00642"/>
    </source>
</evidence>
<dbReference type="InterPro" id="IPR014756">
    <property type="entry name" value="Ig_E-set"/>
</dbReference>
<evidence type="ECO:0000256" key="3">
    <source>
        <dbReference type="ARBA" id="ARBA00004964"/>
    </source>
</evidence>
<dbReference type="GO" id="GO:0005978">
    <property type="term" value="P:glycogen biosynthetic process"/>
    <property type="evidence" value="ECO:0007669"/>
    <property type="project" value="UniProtKB-UniRule"/>
</dbReference>
<dbReference type="InterPro" id="IPR006048">
    <property type="entry name" value="A-amylase/branching_C"/>
</dbReference>
<comment type="similarity">
    <text evidence="4 10">Belongs to the glycosyl hydrolase 13 family. GlgB subfamily.</text>
</comment>
<accession>A0A1G6YI97</accession>
<dbReference type="InterPro" id="IPR013780">
    <property type="entry name" value="Glyco_hydro_b"/>
</dbReference>
<keyword evidence="7 10" id="KW-0808">Transferase</keyword>
<dbReference type="FunFam" id="2.60.40.10:FF:000169">
    <property type="entry name" value="1,4-alpha-glucan branching enzyme GlgB"/>
    <property type="match status" value="1"/>
</dbReference>
<evidence type="ECO:0000256" key="1">
    <source>
        <dbReference type="ARBA" id="ARBA00000826"/>
    </source>
</evidence>
<dbReference type="PANTHER" id="PTHR43651:SF3">
    <property type="entry name" value="1,4-ALPHA-GLUCAN-BRANCHING ENZYME"/>
    <property type="match status" value="1"/>
</dbReference>
<comment type="subunit">
    <text evidence="10">Monomer.</text>
</comment>
<dbReference type="SMART" id="SM00642">
    <property type="entry name" value="Aamy"/>
    <property type="match status" value="1"/>
</dbReference>
<dbReference type="InterPro" id="IPR037439">
    <property type="entry name" value="Branching_enzy"/>
</dbReference>
<keyword evidence="5 10" id="KW-0321">Glycogen metabolism</keyword>
<name>A0A1G6YI97_9BACT</name>
<dbReference type="RefSeq" id="WP_092075928.1">
    <property type="nucleotide sequence ID" value="NZ_FNAQ01000002.1"/>
</dbReference>
<evidence type="ECO:0000256" key="2">
    <source>
        <dbReference type="ARBA" id="ARBA00002953"/>
    </source>
</evidence>
<feature type="active site" description="Nucleophile" evidence="10 11">
    <location>
        <position position="412"/>
    </location>
</feature>
<dbReference type="Pfam" id="PF22019">
    <property type="entry name" value="GlgB_N"/>
    <property type="match status" value="1"/>
</dbReference>
<dbReference type="SUPFAM" id="SSF51011">
    <property type="entry name" value="Glycosyl hydrolase domain"/>
    <property type="match status" value="1"/>
</dbReference>
<comment type="catalytic activity">
    <reaction evidence="1 10">
        <text>Transfers a segment of a (1-&gt;4)-alpha-D-glucan chain to a primary hydroxy group in a similar glucan chain.</text>
        <dbReference type="EC" id="2.4.1.18"/>
    </reaction>
</comment>
<dbReference type="NCBIfam" id="TIGR01515">
    <property type="entry name" value="branching_enzym"/>
    <property type="match status" value="1"/>
</dbReference>
<evidence type="ECO:0000313" key="13">
    <source>
        <dbReference type="EMBL" id="SDD89276.1"/>
    </source>
</evidence>
<evidence type="ECO:0000256" key="10">
    <source>
        <dbReference type="HAMAP-Rule" id="MF_00685"/>
    </source>
</evidence>
<dbReference type="Proteomes" id="UP000243205">
    <property type="component" value="Unassembled WGS sequence"/>
</dbReference>
<dbReference type="InterPro" id="IPR017853">
    <property type="entry name" value="GH"/>
</dbReference>
<evidence type="ECO:0000256" key="8">
    <source>
        <dbReference type="ARBA" id="ARBA00023056"/>
    </source>
</evidence>
<dbReference type="NCBIfam" id="NF008967">
    <property type="entry name" value="PRK12313.1"/>
    <property type="match status" value="1"/>
</dbReference>
<dbReference type="Pfam" id="PF02922">
    <property type="entry name" value="CBM_48"/>
    <property type="match status" value="1"/>
</dbReference>
<keyword evidence="6 10" id="KW-0328">Glycosyltransferase</keyword>
<dbReference type="Pfam" id="PF00128">
    <property type="entry name" value="Alpha-amylase"/>
    <property type="match status" value="2"/>
</dbReference>
<dbReference type="InterPro" id="IPR006047">
    <property type="entry name" value="GH13_cat_dom"/>
</dbReference>
<keyword evidence="8 10" id="KW-0320">Glycogen biosynthesis</keyword>
<comment type="pathway">
    <text evidence="3 10">Glycan biosynthesis; glycogen biosynthesis.</text>
</comment>
<dbReference type="GO" id="GO:0043169">
    <property type="term" value="F:cation binding"/>
    <property type="evidence" value="ECO:0007669"/>
    <property type="project" value="InterPro"/>
</dbReference>
<gene>
    <name evidence="10" type="primary">glgB</name>
    <name evidence="13" type="ORF">SAMN05661003_10234</name>
</gene>
<protein>
    <recommendedName>
        <fullName evidence="10">1,4-alpha-glucan branching enzyme GlgB</fullName>
        <ecNumber evidence="10">2.4.1.18</ecNumber>
    </recommendedName>
    <alternativeName>
        <fullName evidence="10">1,4-alpha-D-glucan:1,4-alpha-D-glucan 6-glucosyl-transferase</fullName>
    </alternativeName>
    <alternativeName>
        <fullName evidence="10">Alpha-(1-&gt;4)-glucan branching enzyme</fullName>
    </alternativeName>
    <alternativeName>
        <fullName evidence="10">Glycogen branching enzyme</fullName>
        <shortName evidence="10">BE</shortName>
    </alternativeName>
</protein>
<dbReference type="Pfam" id="PF02806">
    <property type="entry name" value="Alpha-amylase_C"/>
    <property type="match status" value="1"/>
</dbReference>
<evidence type="ECO:0000256" key="4">
    <source>
        <dbReference type="ARBA" id="ARBA00009000"/>
    </source>
</evidence>
<dbReference type="UniPathway" id="UPA00164"/>
<dbReference type="Gene3D" id="2.60.40.1180">
    <property type="entry name" value="Golgi alpha-mannosidase II"/>
    <property type="match status" value="1"/>
</dbReference>
<proteinExistence type="inferred from homology"/>
<dbReference type="NCBIfam" id="NF003811">
    <property type="entry name" value="PRK05402.1"/>
    <property type="match status" value="1"/>
</dbReference>
<dbReference type="OrthoDB" id="9760647at2"/>
<evidence type="ECO:0000256" key="6">
    <source>
        <dbReference type="ARBA" id="ARBA00022676"/>
    </source>
</evidence>
<dbReference type="InterPro" id="IPR013783">
    <property type="entry name" value="Ig-like_fold"/>
</dbReference>
<dbReference type="EMBL" id="FNAQ01000002">
    <property type="protein sequence ID" value="SDD89276.1"/>
    <property type="molecule type" value="Genomic_DNA"/>
</dbReference>
<evidence type="ECO:0000256" key="9">
    <source>
        <dbReference type="ARBA" id="ARBA00023277"/>
    </source>
</evidence>
<evidence type="ECO:0000256" key="7">
    <source>
        <dbReference type="ARBA" id="ARBA00022679"/>
    </source>
</evidence>
<dbReference type="FunFam" id="2.60.40.1180:FF:000002">
    <property type="entry name" value="1,4-alpha-glucan branching enzyme GlgB"/>
    <property type="match status" value="1"/>
</dbReference>
<evidence type="ECO:0000313" key="14">
    <source>
        <dbReference type="Proteomes" id="UP000243205"/>
    </source>
</evidence>
<dbReference type="PANTHER" id="PTHR43651">
    <property type="entry name" value="1,4-ALPHA-GLUCAN-BRANCHING ENZYME"/>
    <property type="match status" value="1"/>
</dbReference>
<evidence type="ECO:0000256" key="11">
    <source>
        <dbReference type="PIRSR" id="PIRSR000463-1"/>
    </source>
</evidence>